<proteinExistence type="predicted"/>
<evidence type="ECO:0000313" key="9">
    <source>
        <dbReference type="EMBL" id="RKP55759.1"/>
    </source>
</evidence>
<dbReference type="EMBL" id="RBZU01000004">
    <property type="protein sequence ID" value="RKP55759.1"/>
    <property type="molecule type" value="Genomic_DNA"/>
</dbReference>
<keyword evidence="3" id="KW-1003">Cell membrane</keyword>
<feature type="transmembrane region" description="Helical" evidence="8">
    <location>
        <begin position="91"/>
        <end position="114"/>
    </location>
</feature>
<protein>
    <submittedName>
        <fullName evidence="9">ABC transporter permease</fullName>
    </submittedName>
</protein>
<dbReference type="Proteomes" id="UP000270342">
    <property type="component" value="Unassembled WGS sequence"/>
</dbReference>
<feature type="transmembrane region" description="Helical" evidence="8">
    <location>
        <begin position="120"/>
        <end position="143"/>
    </location>
</feature>
<keyword evidence="7 8" id="KW-0472">Membrane</keyword>
<feature type="transmembrane region" description="Helical" evidence="8">
    <location>
        <begin position="60"/>
        <end position="79"/>
    </location>
</feature>
<keyword evidence="4" id="KW-0997">Cell inner membrane</keyword>
<organism evidence="9 10">
    <name type="scientific">Pararobbsia silviterrae</name>
    <dbReference type="NCBI Taxonomy" id="1792498"/>
    <lineage>
        <taxon>Bacteria</taxon>
        <taxon>Pseudomonadati</taxon>
        <taxon>Pseudomonadota</taxon>
        <taxon>Betaproteobacteria</taxon>
        <taxon>Burkholderiales</taxon>
        <taxon>Burkholderiaceae</taxon>
        <taxon>Pararobbsia</taxon>
    </lineage>
</organism>
<dbReference type="PANTHER" id="PTHR32196:SF21">
    <property type="entry name" value="ABC TRANSPORTER PERMEASE PROTEIN YPHD-RELATED"/>
    <property type="match status" value="1"/>
</dbReference>
<dbReference type="Pfam" id="PF02653">
    <property type="entry name" value="BPD_transp_2"/>
    <property type="match status" value="1"/>
</dbReference>
<feature type="transmembrane region" description="Helical" evidence="8">
    <location>
        <begin position="176"/>
        <end position="195"/>
    </location>
</feature>
<keyword evidence="5 8" id="KW-0812">Transmembrane</keyword>
<dbReference type="CDD" id="cd06579">
    <property type="entry name" value="TM_PBP1_transp_AraH_like"/>
    <property type="match status" value="1"/>
</dbReference>
<sequence>MSADMSDTAAASPARERRAPLAWHRLAVPAVFIAVVVFFALTTPTFLTVANLTSLLLNNFTLLAIVSTGMTIAVAAGGIDLSVGTALDFSSLAFIVLLNSGFGFATASAGALAAGAAAGAFNAVLIGGLRLTPFLATLGTLFVGTSVQQLLSGGGLPIYLIPGVHIGLASAKLGGIPVPLLIVAGVAAVYGLVLARGRFGRALIAVGEQPAVAYYSGLRARRVSGLTYIACALAAAVAGIVLSSTVSAYVPLSGNAFMLNAIGATFIGTTLSRTGRPNIVGTLLGVLFLNVVANGLLLIGWNFYWQQVSTGVLIFAILAFSFVSSSRT</sequence>
<evidence type="ECO:0000256" key="5">
    <source>
        <dbReference type="ARBA" id="ARBA00022692"/>
    </source>
</evidence>
<feature type="transmembrane region" description="Helical" evidence="8">
    <location>
        <begin position="225"/>
        <end position="242"/>
    </location>
</feature>
<dbReference type="PANTHER" id="PTHR32196">
    <property type="entry name" value="ABC TRANSPORTER PERMEASE PROTEIN YPHD-RELATED-RELATED"/>
    <property type="match status" value="1"/>
</dbReference>
<keyword evidence="10" id="KW-1185">Reference proteome</keyword>
<evidence type="ECO:0000256" key="6">
    <source>
        <dbReference type="ARBA" id="ARBA00022989"/>
    </source>
</evidence>
<feature type="transmembrane region" description="Helical" evidence="8">
    <location>
        <begin position="304"/>
        <end position="323"/>
    </location>
</feature>
<dbReference type="AlphaFoldDB" id="A0A494Y0I3"/>
<evidence type="ECO:0000256" key="4">
    <source>
        <dbReference type="ARBA" id="ARBA00022519"/>
    </source>
</evidence>
<comment type="caution">
    <text evidence="9">The sequence shown here is derived from an EMBL/GenBank/DDBJ whole genome shotgun (WGS) entry which is preliminary data.</text>
</comment>
<name>A0A494Y0I3_9BURK</name>
<evidence type="ECO:0000256" key="3">
    <source>
        <dbReference type="ARBA" id="ARBA00022475"/>
    </source>
</evidence>
<feature type="transmembrane region" description="Helical" evidence="8">
    <location>
        <begin position="279"/>
        <end position="298"/>
    </location>
</feature>
<dbReference type="GO" id="GO:0022857">
    <property type="term" value="F:transmembrane transporter activity"/>
    <property type="evidence" value="ECO:0007669"/>
    <property type="project" value="InterPro"/>
</dbReference>
<dbReference type="GO" id="GO:0005886">
    <property type="term" value="C:plasma membrane"/>
    <property type="evidence" value="ECO:0007669"/>
    <property type="project" value="UniProtKB-SubCell"/>
</dbReference>
<evidence type="ECO:0000256" key="7">
    <source>
        <dbReference type="ARBA" id="ARBA00023136"/>
    </source>
</evidence>
<evidence type="ECO:0000256" key="1">
    <source>
        <dbReference type="ARBA" id="ARBA00004651"/>
    </source>
</evidence>
<evidence type="ECO:0000256" key="8">
    <source>
        <dbReference type="SAM" id="Phobius"/>
    </source>
</evidence>
<dbReference type="InterPro" id="IPR001851">
    <property type="entry name" value="ABC_transp_permease"/>
</dbReference>
<accession>A0A494Y0I3</accession>
<feature type="transmembrane region" description="Helical" evidence="8">
    <location>
        <begin position="248"/>
        <end position="267"/>
    </location>
</feature>
<reference evidence="9 10" key="1">
    <citation type="submission" date="2018-10" db="EMBL/GenBank/DDBJ databases">
        <title>Robbsia sp. DHC34, isolated from soil.</title>
        <authorList>
            <person name="Gao Z.-H."/>
            <person name="Qiu L.-H."/>
        </authorList>
    </citation>
    <scope>NUCLEOTIDE SEQUENCE [LARGE SCALE GENOMIC DNA]</scope>
    <source>
        <strain evidence="9 10">DHC34</strain>
    </source>
</reference>
<dbReference type="OrthoDB" id="5083725at2"/>
<gene>
    <name evidence="9" type="ORF">D7S86_11095</name>
</gene>
<keyword evidence="6 8" id="KW-1133">Transmembrane helix</keyword>
<comment type="subcellular location">
    <subcellularLocation>
        <location evidence="1">Cell membrane</location>
        <topology evidence="1">Multi-pass membrane protein</topology>
    </subcellularLocation>
</comment>
<evidence type="ECO:0000256" key="2">
    <source>
        <dbReference type="ARBA" id="ARBA00022448"/>
    </source>
</evidence>
<evidence type="ECO:0000313" key="10">
    <source>
        <dbReference type="Proteomes" id="UP000270342"/>
    </source>
</evidence>
<keyword evidence="2" id="KW-0813">Transport</keyword>
<feature type="transmembrane region" description="Helical" evidence="8">
    <location>
        <begin position="21"/>
        <end position="40"/>
    </location>
</feature>